<evidence type="ECO:0000313" key="6">
    <source>
        <dbReference type="Proteomes" id="UP000014500"/>
    </source>
</evidence>
<sequence>MSIIDSILGNKTRAFNKISGCFRKSSSSIGGPRLGVLGVAFNRGQKSNVGVEYGPEVIRTTNFVRALEDELGYVVNDYGNIHPPHPTKETLTNNVRNPEIVGQICEKVSLKVQEIYQNGDPLLTLGGDHSISIGTINGHSSVQPDLCLINVGAHADMNTAATSKTHNLNGMANSFHVIELEPCKTLLPGFEWMRPTLRAKDVAFIGLRDVDPLERLIFEKHGIKFFSMHDVDRLGMFEVTKRALDAINIKDVPSLVYRDVQSLVYRDVQSLVYRDVQSLVYRDVPSLVYRDVLSLVYRDVQNLGWLESGLQEFPVYRDVQNLVYLRVTCIQGCPESSYRISSLQGWLESGLPRCPESSLPAFLVYKNVQNLGCPKSGLQGCPKSGLQENPKSGLQDVLSLVYRDVQNLGCPKSGLQRCPESGLQGCPKSGSQGCLEFSLQEYPVSGLQGCPGSVLQGCLESSLQGCPKSSLKGCPESGLQKFLECKDVQNLVTKVSSLQGWLDFGLQEFPVYRDVQNLEFLVYRDVQNLVTGFPVYRDGMSESGLQEFLVYRDVQNLGCSKSGLQGCPKSGLQGCPESGLHVDPIYRNDQNLVLCVFALQGCPKSGLQGCPKSSLQGCPESGLQKFLECRDVQNLVTKVSSLQGWLDFGLQEFPVYRDVQNLVYLSFCFTGRNRPIHISFDIDAYDINVAPSTAIGFPGGLTLREGLTFAEEIASTGLLTGLDIVEVNTKVGQTMDQEKTLCAVRDTILAFCGSSRGGNLPINAKNIPIEIAKN</sequence>
<organism evidence="5 6">
    <name type="scientific">Strigamia maritima</name>
    <name type="common">European centipede</name>
    <name type="synonym">Geophilus maritimus</name>
    <dbReference type="NCBI Taxonomy" id="126957"/>
    <lineage>
        <taxon>Eukaryota</taxon>
        <taxon>Metazoa</taxon>
        <taxon>Ecdysozoa</taxon>
        <taxon>Arthropoda</taxon>
        <taxon>Myriapoda</taxon>
        <taxon>Chilopoda</taxon>
        <taxon>Pleurostigmophora</taxon>
        <taxon>Geophilomorpha</taxon>
        <taxon>Linotaeniidae</taxon>
        <taxon>Strigamia</taxon>
    </lineage>
</organism>
<dbReference type="PROSITE" id="PS51409">
    <property type="entry name" value="ARGINASE_2"/>
    <property type="match status" value="2"/>
</dbReference>
<name>T1J6L7_STRMM</name>
<keyword evidence="3" id="KW-0464">Manganese</keyword>
<dbReference type="AlphaFoldDB" id="T1J6L7"/>
<keyword evidence="1" id="KW-0479">Metal-binding</keyword>
<dbReference type="SUPFAM" id="SSF52768">
    <property type="entry name" value="Arginase/deacetylase"/>
    <property type="match status" value="2"/>
</dbReference>
<accession>T1J6L7</accession>
<protein>
    <recommendedName>
        <fullName evidence="7">Arginase</fullName>
    </recommendedName>
</protein>
<dbReference type="EnsemblMetazoa" id="SMAR009289-RA">
    <property type="protein sequence ID" value="SMAR009289-PA"/>
    <property type="gene ID" value="SMAR009289"/>
</dbReference>
<evidence type="ECO:0000256" key="1">
    <source>
        <dbReference type="ARBA" id="ARBA00022723"/>
    </source>
</evidence>
<evidence type="ECO:0008006" key="7">
    <source>
        <dbReference type="Google" id="ProtNLM"/>
    </source>
</evidence>
<comment type="similarity">
    <text evidence="4">Belongs to the arginase family.</text>
</comment>
<dbReference type="Pfam" id="PF00491">
    <property type="entry name" value="Arginase"/>
    <property type="match status" value="2"/>
</dbReference>
<dbReference type="HOGENOM" id="CLU_361438_0_0_1"/>
<dbReference type="eggNOG" id="KOG2965">
    <property type="taxonomic scope" value="Eukaryota"/>
</dbReference>
<evidence type="ECO:0000313" key="5">
    <source>
        <dbReference type="EnsemblMetazoa" id="SMAR009289-PA"/>
    </source>
</evidence>
<dbReference type="GO" id="GO:0030145">
    <property type="term" value="F:manganese ion binding"/>
    <property type="evidence" value="ECO:0007669"/>
    <property type="project" value="TreeGrafter"/>
</dbReference>
<keyword evidence="6" id="KW-1185">Reference proteome</keyword>
<reference evidence="5" key="2">
    <citation type="submission" date="2015-02" db="UniProtKB">
        <authorList>
            <consortium name="EnsemblMetazoa"/>
        </authorList>
    </citation>
    <scope>IDENTIFICATION</scope>
</reference>
<dbReference type="GO" id="GO:0005634">
    <property type="term" value="C:nucleus"/>
    <property type="evidence" value="ECO:0007669"/>
    <property type="project" value="TreeGrafter"/>
</dbReference>
<dbReference type="PANTHER" id="PTHR43782:SF3">
    <property type="entry name" value="ARGINASE"/>
    <property type="match status" value="1"/>
</dbReference>
<dbReference type="GO" id="GO:0004053">
    <property type="term" value="F:arginase activity"/>
    <property type="evidence" value="ECO:0007669"/>
    <property type="project" value="TreeGrafter"/>
</dbReference>
<dbReference type="Gene3D" id="3.40.800.10">
    <property type="entry name" value="Ureohydrolase domain"/>
    <property type="match status" value="2"/>
</dbReference>
<dbReference type="Proteomes" id="UP000014500">
    <property type="component" value="Unassembled WGS sequence"/>
</dbReference>
<proteinExistence type="inferred from homology"/>
<keyword evidence="2" id="KW-0378">Hydrolase</keyword>
<dbReference type="GO" id="GO:0005829">
    <property type="term" value="C:cytosol"/>
    <property type="evidence" value="ECO:0007669"/>
    <property type="project" value="TreeGrafter"/>
</dbReference>
<dbReference type="EMBL" id="JH431879">
    <property type="status" value="NOT_ANNOTATED_CDS"/>
    <property type="molecule type" value="Genomic_DNA"/>
</dbReference>
<evidence type="ECO:0000256" key="2">
    <source>
        <dbReference type="ARBA" id="ARBA00022801"/>
    </source>
</evidence>
<reference evidence="6" key="1">
    <citation type="submission" date="2011-05" db="EMBL/GenBank/DDBJ databases">
        <authorList>
            <person name="Richards S.R."/>
            <person name="Qu J."/>
            <person name="Jiang H."/>
            <person name="Jhangiani S.N."/>
            <person name="Agravi P."/>
            <person name="Goodspeed R."/>
            <person name="Gross S."/>
            <person name="Mandapat C."/>
            <person name="Jackson L."/>
            <person name="Mathew T."/>
            <person name="Pu L."/>
            <person name="Thornton R."/>
            <person name="Saada N."/>
            <person name="Wilczek-Boney K.B."/>
            <person name="Lee S."/>
            <person name="Kovar C."/>
            <person name="Wu Y."/>
            <person name="Scherer S.E."/>
            <person name="Worley K.C."/>
            <person name="Muzny D.M."/>
            <person name="Gibbs R."/>
        </authorList>
    </citation>
    <scope>NUCLEOTIDE SEQUENCE</scope>
    <source>
        <strain evidence="6">Brora</strain>
    </source>
</reference>
<evidence type="ECO:0000256" key="3">
    <source>
        <dbReference type="ARBA" id="ARBA00023211"/>
    </source>
</evidence>
<dbReference type="PANTHER" id="PTHR43782">
    <property type="entry name" value="ARGINASE"/>
    <property type="match status" value="1"/>
</dbReference>
<dbReference type="PRINTS" id="PR00116">
    <property type="entry name" value="ARGINASE"/>
</dbReference>
<dbReference type="STRING" id="126957.T1J6L7"/>
<dbReference type="InterPro" id="IPR023696">
    <property type="entry name" value="Ureohydrolase_dom_sf"/>
</dbReference>
<dbReference type="InterPro" id="IPR006035">
    <property type="entry name" value="Ureohydrolase"/>
</dbReference>
<evidence type="ECO:0000256" key="4">
    <source>
        <dbReference type="PROSITE-ProRule" id="PRU00742"/>
    </source>
</evidence>